<dbReference type="PRINTS" id="PR00050">
    <property type="entry name" value="COLDSHOCK"/>
</dbReference>
<dbReference type="Gene3D" id="6.20.370.130">
    <property type="match status" value="1"/>
</dbReference>
<dbReference type="PROSITE" id="PS51857">
    <property type="entry name" value="CSD_2"/>
    <property type="match status" value="1"/>
</dbReference>
<dbReference type="Proteomes" id="UP000231409">
    <property type="component" value="Unassembled WGS sequence"/>
</dbReference>
<keyword evidence="2" id="KW-0963">Cytoplasm</keyword>
<dbReference type="InterPro" id="IPR050181">
    <property type="entry name" value="Cold_shock_domain"/>
</dbReference>
<evidence type="ECO:0000313" key="6">
    <source>
        <dbReference type="Proteomes" id="UP000231409"/>
    </source>
</evidence>
<dbReference type="InterPro" id="IPR012156">
    <property type="entry name" value="Cold_shock_CspA"/>
</dbReference>
<dbReference type="RefSeq" id="WP_099615781.1">
    <property type="nucleotide sequence ID" value="NZ_KZ319376.1"/>
</dbReference>
<reference evidence="5 6" key="1">
    <citation type="submission" date="2017-09" db="EMBL/GenBank/DDBJ databases">
        <title>The draft genome sequences of Marinobacter sp. PWS21.</title>
        <authorList>
            <person name="Cao J."/>
        </authorList>
    </citation>
    <scope>NUCLEOTIDE SEQUENCE [LARGE SCALE GENOMIC DNA]</scope>
    <source>
        <strain evidence="5 6">PWS21</strain>
    </source>
</reference>
<accession>A0A2G1UH64</accession>
<dbReference type="GO" id="GO:0003676">
    <property type="term" value="F:nucleic acid binding"/>
    <property type="evidence" value="ECO:0007669"/>
    <property type="project" value="InterPro"/>
</dbReference>
<name>A0A2G1UH64_9GAMM</name>
<dbReference type="PIRSF" id="PIRSF002599">
    <property type="entry name" value="Cold_shock_A"/>
    <property type="match status" value="1"/>
</dbReference>
<evidence type="ECO:0000256" key="2">
    <source>
        <dbReference type="ARBA" id="ARBA00022490"/>
    </source>
</evidence>
<dbReference type="Pfam" id="PF00313">
    <property type="entry name" value="CSD"/>
    <property type="match status" value="1"/>
</dbReference>
<feature type="domain" description="CSD" evidence="4">
    <location>
        <begin position="3"/>
        <end position="67"/>
    </location>
</feature>
<dbReference type="SUPFAM" id="SSF50249">
    <property type="entry name" value="Nucleic acid-binding proteins"/>
    <property type="match status" value="1"/>
</dbReference>
<dbReference type="SMART" id="SM00357">
    <property type="entry name" value="CSP"/>
    <property type="match status" value="1"/>
</dbReference>
<dbReference type="CDD" id="cd04458">
    <property type="entry name" value="CSP_CDS"/>
    <property type="match status" value="1"/>
</dbReference>
<dbReference type="GO" id="GO:0005829">
    <property type="term" value="C:cytosol"/>
    <property type="evidence" value="ECO:0007669"/>
    <property type="project" value="UniProtKB-ARBA"/>
</dbReference>
<dbReference type="Gene3D" id="2.40.50.140">
    <property type="entry name" value="Nucleic acid-binding proteins"/>
    <property type="match status" value="1"/>
</dbReference>
<dbReference type="InterPro" id="IPR002059">
    <property type="entry name" value="CSP_DNA-bd"/>
</dbReference>
<evidence type="ECO:0000256" key="3">
    <source>
        <dbReference type="RuleBase" id="RU000408"/>
    </source>
</evidence>
<evidence type="ECO:0000259" key="4">
    <source>
        <dbReference type="PROSITE" id="PS51857"/>
    </source>
</evidence>
<comment type="caution">
    <text evidence="5">The sequence shown here is derived from an EMBL/GenBank/DDBJ whole genome shotgun (WGS) entry which is preliminary data.</text>
</comment>
<protein>
    <submittedName>
        <fullName evidence="5">Cold-shock protein</fullName>
    </submittedName>
</protein>
<organism evidence="5 6">
    <name type="scientific">Marinobacter profundi</name>
    <dbReference type="NCBI Taxonomy" id="2666256"/>
    <lineage>
        <taxon>Bacteria</taxon>
        <taxon>Pseudomonadati</taxon>
        <taxon>Pseudomonadota</taxon>
        <taxon>Gammaproteobacteria</taxon>
        <taxon>Pseudomonadales</taxon>
        <taxon>Marinobacteraceae</taxon>
        <taxon>Marinobacter</taxon>
    </lineage>
</organism>
<evidence type="ECO:0000256" key="1">
    <source>
        <dbReference type="ARBA" id="ARBA00004496"/>
    </source>
</evidence>
<comment type="subcellular location">
    <subcellularLocation>
        <location evidence="1 3">Cytoplasm</location>
    </subcellularLocation>
</comment>
<dbReference type="EMBL" id="NTFH01000013">
    <property type="protein sequence ID" value="PHQ13817.1"/>
    <property type="molecule type" value="Genomic_DNA"/>
</dbReference>
<dbReference type="AlphaFoldDB" id="A0A2G1UH64"/>
<dbReference type="PROSITE" id="PS00352">
    <property type="entry name" value="CSD_1"/>
    <property type="match status" value="1"/>
</dbReference>
<dbReference type="InterPro" id="IPR012340">
    <property type="entry name" value="NA-bd_OB-fold"/>
</dbReference>
<dbReference type="FunFam" id="2.40.50.140:FF:000006">
    <property type="entry name" value="Cold shock protein CspC"/>
    <property type="match status" value="1"/>
</dbReference>
<keyword evidence="6" id="KW-1185">Reference proteome</keyword>
<dbReference type="InterPro" id="IPR011129">
    <property type="entry name" value="CSD"/>
</dbReference>
<proteinExistence type="predicted"/>
<sequence length="68" mass="7326">MSTTTGTVKFFNEAKGFGFITRENGPDVFVHYSAIQGSGFKTLAEGQQVEFTVTQGQKGPQAENVVPL</sequence>
<dbReference type="PANTHER" id="PTHR11544">
    <property type="entry name" value="COLD SHOCK DOMAIN CONTAINING PROTEINS"/>
    <property type="match status" value="1"/>
</dbReference>
<dbReference type="InterPro" id="IPR019844">
    <property type="entry name" value="CSD_CS"/>
</dbReference>
<gene>
    <name evidence="5" type="ORF">CLH61_16050</name>
</gene>
<evidence type="ECO:0000313" key="5">
    <source>
        <dbReference type="EMBL" id="PHQ13817.1"/>
    </source>
</evidence>